<evidence type="ECO:0000256" key="7">
    <source>
        <dbReference type="ARBA" id="ARBA00023212"/>
    </source>
</evidence>
<evidence type="ECO:0000256" key="6">
    <source>
        <dbReference type="ARBA" id="ARBA00023203"/>
    </source>
</evidence>
<dbReference type="InterPro" id="IPR017383">
    <property type="entry name" value="ARPC1"/>
</dbReference>
<accession>A0A8D8M1I3</accession>
<dbReference type="EMBL" id="HBUF01361800">
    <property type="protein sequence ID" value="CAG6721205.1"/>
    <property type="molecule type" value="Transcribed_RNA"/>
</dbReference>
<dbReference type="EMBL" id="HBUF01226153">
    <property type="protein sequence ID" value="CAG6671461.1"/>
    <property type="molecule type" value="Transcribed_RNA"/>
</dbReference>
<dbReference type="EMBL" id="HBUF01678466">
    <property type="protein sequence ID" value="CAG6791899.1"/>
    <property type="molecule type" value="Transcribed_RNA"/>
</dbReference>
<dbReference type="PROSITE" id="PS50082">
    <property type="entry name" value="WD_REPEATS_2"/>
    <property type="match status" value="1"/>
</dbReference>
<dbReference type="EMBL" id="HBUF01035440">
    <property type="protein sequence ID" value="CAG6616338.1"/>
    <property type="molecule type" value="Transcribed_RNA"/>
</dbReference>
<dbReference type="SUPFAM" id="SSF50978">
    <property type="entry name" value="WD40 repeat-like"/>
    <property type="match status" value="1"/>
</dbReference>
<comment type="similarity">
    <text evidence="2 8">Belongs to the WD repeat ARPC1 family.</text>
</comment>
<comment type="function">
    <text evidence="8">Functions as component of the Arp2/3 complex which is involved in regulation of actin polymerization and together with an activating nucleation-promoting factor (NPF) mediates the formation of branched actin networks.</text>
</comment>
<dbReference type="SMART" id="SM00320">
    <property type="entry name" value="WD40"/>
    <property type="match status" value="6"/>
</dbReference>
<dbReference type="GO" id="GO:0034314">
    <property type="term" value="P:Arp2/3 complex-mediated actin nucleation"/>
    <property type="evidence" value="ECO:0007669"/>
    <property type="project" value="UniProtKB-UniRule"/>
</dbReference>
<organism evidence="10">
    <name type="scientific">Cacopsylla melanoneura</name>
    <dbReference type="NCBI Taxonomy" id="428564"/>
    <lineage>
        <taxon>Eukaryota</taxon>
        <taxon>Metazoa</taxon>
        <taxon>Ecdysozoa</taxon>
        <taxon>Arthropoda</taxon>
        <taxon>Hexapoda</taxon>
        <taxon>Insecta</taxon>
        <taxon>Pterygota</taxon>
        <taxon>Neoptera</taxon>
        <taxon>Paraneoptera</taxon>
        <taxon>Hemiptera</taxon>
        <taxon>Sternorrhyncha</taxon>
        <taxon>Psylloidea</taxon>
        <taxon>Psyllidae</taxon>
        <taxon>Psyllinae</taxon>
        <taxon>Cacopsylla</taxon>
    </lineage>
</organism>
<sequence>MAEIYSFGVNPVTTHAWNQNRQQLAFTPNNQEVHLYQYEKSTNDWTQLDVLDGHDLKVTGIDWAPNTNRIVTCSADRNAYVWTQSKDDKKWKPTLVLLRINRAATCVKWSPLENKFAAGSGARLISVCYFEQENDWWVAKHIKKPIKSTITCLDWHPNNHLLACGSTDFKIRVFSAYIKDIEQAPQSTNWGSKTTLGNCLVELNNSSNGGGWLHSVAFSKDGNKLCWTSHEGSINVADVTQGSPVVTKLKTDCLPFLTCVWVNNSYIVAAGHSCCPILYSVSGNQIQFVAKLDLSQKKEATGISAMRIFKSLDKQARIEVADTELDTIHQNAITSMRIYAENKDGTVTSISTSGLDGKLVLWNLNTLESSIQGLRIS</sequence>
<dbReference type="GO" id="GO:0051015">
    <property type="term" value="F:actin filament binding"/>
    <property type="evidence" value="ECO:0007669"/>
    <property type="project" value="TreeGrafter"/>
</dbReference>
<name>A0A8D8M1I3_9HEMI</name>
<evidence type="ECO:0000313" key="10">
    <source>
        <dbReference type="EMBL" id="CAG6616338.1"/>
    </source>
</evidence>
<dbReference type="InterPro" id="IPR015943">
    <property type="entry name" value="WD40/YVTN_repeat-like_dom_sf"/>
</dbReference>
<evidence type="ECO:0000256" key="4">
    <source>
        <dbReference type="ARBA" id="ARBA00022574"/>
    </source>
</evidence>
<dbReference type="PIRSF" id="PIRSF038093">
    <property type="entry name" value="ARP2/3_su1"/>
    <property type="match status" value="1"/>
</dbReference>
<feature type="repeat" description="WD" evidence="9">
    <location>
        <begin position="51"/>
        <end position="82"/>
    </location>
</feature>
<dbReference type="InterPro" id="IPR001680">
    <property type="entry name" value="WD40_rpt"/>
</dbReference>
<proteinExistence type="inferred from homology"/>
<evidence type="ECO:0000256" key="3">
    <source>
        <dbReference type="ARBA" id="ARBA00022490"/>
    </source>
</evidence>
<dbReference type="InterPro" id="IPR036322">
    <property type="entry name" value="WD40_repeat_dom_sf"/>
</dbReference>
<dbReference type="PROSITE" id="PS50294">
    <property type="entry name" value="WD_REPEATS_REGION"/>
    <property type="match status" value="1"/>
</dbReference>
<dbReference type="EMBL" id="HBUF01035439">
    <property type="protein sequence ID" value="CAG6616336.1"/>
    <property type="molecule type" value="Transcribed_RNA"/>
</dbReference>
<keyword evidence="4 9" id="KW-0853">WD repeat</keyword>
<keyword evidence="6 8" id="KW-0009">Actin-binding</keyword>
<keyword evidence="5" id="KW-0677">Repeat</keyword>
<evidence type="ECO:0000256" key="9">
    <source>
        <dbReference type="PROSITE-ProRule" id="PRU00221"/>
    </source>
</evidence>
<dbReference type="Pfam" id="PF00400">
    <property type="entry name" value="WD40"/>
    <property type="match status" value="2"/>
</dbReference>
<dbReference type="EMBL" id="HBUF01361799">
    <property type="protein sequence ID" value="CAG6721204.1"/>
    <property type="molecule type" value="Transcribed_RNA"/>
</dbReference>
<evidence type="ECO:0000256" key="1">
    <source>
        <dbReference type="ARBA" id="ARBA00004245"/>
    </source>
</evidence>
<evidence type="ECO:0000256" key="2">
    <source>
        <dbReference type="ARBA" id="ARBA00006260"/>
    </source>
</evidence>
<keyword evidence="3 8" id="KW-0963">Cytoplasm</keyword>
<dbReference type="Gene3D" id="2.130.10.10">
    <property type="entry name" value="YVTN repeat-like/Quinoprotein amine dehydrogenase"/>
    <property type="match status" value="1"/>
</dbReference>
<protein>
    <recommendedName>
        <fullName evidence="8">Actin-related protein 2/3 complex subunit</fullName>
    </recommendedName>
</protein>
<keyword evidence="7 8" id="KW-0206">Cytoskeleton</keyword>
<dbReference type="PANTHER" id="PTHR10709">
    <property type="entry name" value="ACTIN-RELATED PROTEIN 2/3 COMPLEX SUBUNIT 1"/>
    <property type="match status" value="1"/>
</dbReference>
<dbReference type="EMBL" id="HBUF01035441">
    <property type="protein sequence ID" value="CAG6616340.1"/>
    <property type="molecule type" value="Transcribed_RNA"/>
</dbReference>
<dbReference type="PANTHER" id="PTHR10709:SF2">
    <property type="entry name" value="ACTIN-RELATED PROTEIN 2_3 COMPLEX SUBUNIT"/>
    <property type="match status" value="1"/>
</dbReference>
<dbReference type="GO" id="GO:0005885">
    <property type="term" value="C:Arp2/3 protein complex"/>
    <property type="evidence" value="ECO:0007669"/>
    <property type="project" value="UniProtKB-UniRule"/>
</dbReference>
<dbReference type="EMBL" id="HBUF01226154">
    <property type="protein sequence ID" value="CAG6671462.1"/>
    <property type="molecule type" value="Transcribed_RNA"/>
</dbReference>
<reference evidence="10" key="1">
    <citation type="submission" date="2021-05" db="EMBL/GenBank/DDBJ databases">
        <authorList>
            <person name="Alioto T."/>
            <person name="Alioto T."/>
            <person name="Gomez Garrido J."/>
        </authorList>
    </citation>
    <scope>NUCLEOTIDE SEQUENCE</scope>
</reference>
<evidence type="ECO:0000256" key="8">
    <source>
        <dbReference type="PIRNR" id="PIRNR038093"/>
    </source>
</evidence>
<dbReference type="AlphaFoldDB" id="A0A8D8M1I3"/>
<evidence type="ECO:0000256" key="5">
    <source>
        <dbReference type="ARBA" id="ARBA00022737"/>
    </source>
</evidence>
<comment type="subcellular location">
    <subcellularLocation>
        <location evidence="1">Cytoplasm</location>
        <location evidence="1">Cytoskeleton</location>
    </subcellularLocation>
</comment>